<proteinExistence type="inferred from homology"/>
<dbReference type="AlphaFoldDB" id="A0A6L5X414"/>
<evidence type="ECO:0000256" key="1">
    <source>
        <dbReference type="ARBA" id="ARBA00001947"/>
    </source>
</evidence>
<dbReference type="GO" id="GO:0006508">
    <property type="term" value="P:proteolysis"/>
    <property type="evidence" value="ECO:0007669"/>
    <property type="project" value="UniProtKB-KW"/>
</dbReference>
<comment type="similarity">
    <text evidence="2 9">Belongs to the peptidase M18 family.</text>
</comment>
<evidence type="ECO:0000256" key="5">
    <source>
        <dbReference type="ARBA" id="ARBA00022723"/>
    </source>
</evidence>
<evidence type="ECO:0000256" key="9">
    <source>
        <dbReference type="RuleBase" id="RU004386"/>
    </source>
</evidence>
<dbReference type="InterPro" id="IPR023358">
    <property type="entry name" value="Peptidase_M18_dom2"/>
</dbReference>
<evidence type="ECO:0000256" key="6">
    <source>
        <dbReference type="ARBA" id="ARBA00022801"/>
    </source>
</evidence>
<protein>
    <recommendedName>
        <fullName evidence="10">M18 family aminopeptidase</fullName>
        <ecNumber evidence="10">3.4.11.-</ecNumber>
    </recommendedName>
</protein>
<dbReference type="PANTHER" id="PTHR28570:SF2">
    <property type="entry name" value="M18 FAMILY AMINOPEPTIDASE 1-RELATED"/>
    <property type="match status" value="1"/>
</dbReference>
<evidence type="ECO:0000256" key="10">
    <source>
        <dbReference type="RuleBase" id="RU004387"/>
    </source>
</evidence>
<keyword evidence="5 9" id="KW-0479">Metal-binding</keyword>
<name>A0A6L5X414_9FIRM</name>
<evidence type="ECO:0000313" key="11">
    <source>
        <dbReference type="EMBL" id="MSS14950.1"/>
    </source>
</evidence>
<dbReference type="GO" id="GO:0004177">
    <property type="term" value="F:aminopeptidase activity"/>
    <property type="evidence" value="ECO:0007669"/>
    <property type="project" value="UniProtKB-KW"/>
</dbReference>
<sequence length="470" mass="51884">MERENRWKTYTAQQLESLGRLCEDYKDTLSRCKTEREFAAEAVSRAERAGFRDLRKIVENGETLKAGDKVYAVWMKKTVVLYVIGRKPLEEGMRILGAHIDSPRLDLKQHPLYEDTELAFLDTHYYGGIKKYQWTTIPLAIHGVVAKKDGSVVKVNVGEDASDPVFCVSDLLIHLSKDQMGKTLAEAIEGENLDVLVGSKPLTEGRQKEDADGGKKETKDLVKQQILNILKDKYGMEEEDFLSAELEIVPAGPARDLGLDRSMVAAYGQDDRVCAFTSLDAILRSENPEYTSCCLLTDKEEIGSVGATGAHSHFFENATAELMDRCGQYSELKLRRCLSACRMLSSDVSAAYDPLYGSAYEKKNSAYFGKGIVYNKYTGARGKSGSNDANAEYFGWVRKVMDDADVAFQTAELGKVDVGGGGTIAYISAAYAMNVVDAGVAVLNMHAPMEVTSKADIFEARNAYMAFLKA</sequence>
<comment type="caution">
    <text evidence="11">The sequence shown here is derived from an EMBL/GenBank/DDBJ whole genome shotgun (WGS) entry which is preliminary data.</text>
</comment>
<reference evidence="11 12" key="1">
    <citation type="submission" date="2019-08" db="EMBL/GenBank/DDBJ databases">
        <title>In-depth cultivation of the pig gut microbiome towards novel bacterial diversity and tailored functional studies.</title>
        <authorList>
            <person name="Wylensek D."/>
            <person name="Hitch T.C.A."/>
            <person name="Clavel T."/>
        </authorList>
    </citation>
    <scope>NUCLEOTIDE SEQUENCE [LARGE SCALE GENOMIC DNA]</scope>
    <source>
        <strain evidence="11 12">Oil+RF-744-WCA-WT-11</strain>
    </source>
</reference>
<dbReference type="InterPro" id="IPR001948">
    <property type="entry name" value="Peptidase_M18"/>
</dbReference>
<evidence type="ECO:0000256" key="7">
    <source>
        <dbReference type="ARBA" id="ARBA00022833"/>
    </source>
</evidence>
<keyword evidence="6 9" id="KW-0378">Hydrolase</keyword>
<organism evidence="11 12">
    <name type="scientific">Porcincola intestinalis</name>
    <dbReference type="NCBI Taxonomy" id="2606632"/>
    <lineage>
        <taxon>Bacteria</taxon>
        <taxon>Bacillati</taxon>
        <taxon>Bacillota</taxon>
        <taxon>Clostridia</taxon>
        <taxon>Lachnospirales</taxon>
        <taxon>Lachnospiraceae</taxon>
        <taxon>Porcincola</taxon>
    </lineage>
</organism>
<dbReference type="SUPFAM" id="SSF53187">
    <property type="entry name" value="Zn-dependent exopeptidases"/>
    <property type="match status" value="1"/>
</dbReference>
<dbReference type="NCBIfam" id="NF002600">
    <property type="entry name" value="PRK02256.1"/>
    <property type="match status" value="1"/>
</dbReference>
<dbReference type="Gene3D" id="2.30.250.10">
    <property type="entry name" value="Aminopeptidase i, Domain 2"/>
    <property type="match status" value="1"/>
</dbReference>
<dbReference type="GO" id="GO:0008270">
    <property type="term" value="F:zinc ion binding"/>
    <property type="evidence" value="ECO:0007669"/>
    <property type="project" value="InterPro"/>
</dbReference>
<dbReference type="PANTHER" id="PTHR28570">
    <property type="entry name" value="ASPARTYL AMINOPEPTIDASE"/>
    <property type="match status" value="1"/>
</dbReference>
<dbReference type="RefSeq" id="WP_154525302.1">
    <property type="nucleotide sequence ID" value="NZ_JAQYJL010000004.1"/>
</dbReference>
<dbReference type="PRINTS" id="PR00932">
    <property type="entry name" value="AMINO1PTASE"/>
</dbReference>
<evidence type="ECO:0000256" key="8">
    <source>
        <dbReference type="ARBA" id="ARBA00023049"/>
    </source>
</evidence>
<evidence type="ECO:0000256" key="3">
    <source>
        <dbReference type="ARBA" id="ARBA00022438"/>
    </source>
</evidence>
<accession>A0A6L5X414</accession>
<keyword evidence="4 9" id="KW-0645">Protease</keyword>
<keyword evidence="3 9" id="KW-0031">Aminopeptidase</keyword>
<dbReference type="Pfam" id="PF02127">
    <property type="entry name" value="Peptidase_M18"/>
    <property type="match status" value="1"/>
</dbReference>
<gene>
    <name evidence="11" type="ORF">FYJ35_07815</name>
</gene>
<dbReference type="GO" id="GO:0008237">
    <property type="term" value="F:metallopeptidase activity"/>
    <property type="evidence" value="ECO:0007669"/>
    <property type="project" value="UniProtKB-KW"/>
</dbReference>
<evidence type="ECO:0000256" key="4">
    <source>
        <dbReference type="ARBA" id="ARBA00022670"/>
    </source>
</evidence>
<dbReference type="SUPFAM" id="SSF101821">
    <property type="entry name" value="Aminopeptidase/glucanase lid domain"/>
    <property type="match status" value="1"/>
</dbReference>
<dbReference type="GO" id="GO:0005737">
    <property type="term" value="C:cytoplasm"/>
    <property type="evidence" value="ECO:0007669"/>
    <property type="project" value="UniProtKB-ARBA"/>
</dbReference>
<comment type="cofactor">
    <cofactor evidence="1 10">
        <name>Zn(2+)</name>
        <dbReference type="ChEBI" id="CHEBI:29105"/>
    </cofactor>
</comment>
<keyword evidence="8 9" id="KW-0482">Metalloprotease</keyword>
<keyword evidence="7 9" id="KW-0862">Zinc</keyword>
<dbReference type="Proteomes" id="UP000481852">
    <property type="component" value="Unassembled WGS sequence"/>
</dbReference>
<evidence type="ECO:0000313" key="12">
    <source>
        <dbReference type="Proteomes" id="UP000481852"/>
    </source>
</evidence>
<dbReference type="EC" id="3.4.11.-" evidence="10"/>
<evidence type="ECO:0000256" key="2">
    <source>
        <dbReference type="ARBA" id="ARBA00008290"/>
    </source>
</evidence>
<keyword evidence="12" id="KW-1185">Reference proteome</keyword>
<dbReference type="Gene3D" id="3.40.630.10">
    <property type="entry name" value="Zn peptidases"/>
    <property type="match status" value="1"/>
</dbReference>
<dbReference type="EMBL" id="VULZ01000007">
    <property type="protein sequence ID" value="MSS14950.1"/>
    <property type="molecule type" value="Genomic_DNA"/>
</dbReference>